<keyword evidence="3" id="KW-0597">Phosphoprotein</keyword>
<keyword evidence="4" id="KW-0808">Transferase</keyword>
<feature type="transmembrane region" description="Helical" evidence="10">
    <location>
        <begin position="67"/>
        <end position="87"/>
    </location>
</feature>
<feature type="transmembrane region" description="Helical" evidence="10">
    <location>
        <begin position="160"/>
        <end position="179"/>
    </location>
</feature>
<feature type="transmembrane region" description="Helical" evidence="10">
    <location>
        <begin position="118"/>
        <end position="148"/>
    </location>
</feature>
<dbReference type="PANTHER" id="PTHR24421">
    <property type="entry name" value="NITRATE/NITRITE SENSOR PROTEIN NARX-RELATED"/>
    <property type="match status" value="1"/>
</dbReference>
<dbReference type="Pfam" id="PF07730">
    <property type="entry name" value="HisKA_3"/>
    <property type="match status" value="1"/>
</dbReference>
<dbReference type="Gene3D" id="3.30.565.10">
    <property type="entry name" value="Histidine kinase-like ATPase, C-terminal domain"/>
    <property type="match status" value="1"/>
</dbReference>
<dbReference type="SUPFAM" id="SSF55874">
    <property type="entry name" value="ATPase domain of HSP90 chaperone/DNA topoisomerase II/histidine kinase"/>
    <property type="match status" value="1"/>
</dbReference>
<dbReference type="InterPro" id="IPR036890">
    <property type="entry name" value="HATPase_C_sf"/>
</dbReference>
<dbReference type="OrthoDB" id="227596at2"/>
<proteinExistence type="predicted"/>
<dbReference type="GO" id="GO:0016020">
    <property type="term" value="C:membrane"/>
    <property type="evidence" value="ECO:0007669"/>
    <property type="project" value="InterPro"/>
</dbReference>
<dbReference type="InterPro" id="IPR011712">
    <property type="entry name" value="Sig_transdc_His_kin_sub3_dim/P"/>
</dbReference>
<evidence type="ECO:0000313" key="13">
    <source>
        <dbReference type="EMBL" id="KAA9110488.1"/>
    </source>
</evidence>
<keyword evidence="7" id="KW-0067">ATP-binding</keyword>
<gene>
    <name evidence="13" type="ORF">F6B43_02040</name>
</gene>
<keyword evidence="10" id="KW-1133">Transmembrane helix</keyword>
<keyword evidence="14" id="KW-1185">Reference proteome</keyword>
<evidence type="ECO:0000256" key="4">
    <source>
        <dbReference type="ARBA" id="ARBA00022679"/>
    </source>
</evidence>
<organism evidence="13 14">
    <name type="scientific">Microbacterium rhizomatis</name>
    <dbReference type="NCBI Taxonomy" id="1631477"/>
    <lineage>
        <taxon>Bacteria</taxon>
        <taxon>Bacillati</taxon>
        <taxon>Actinomycetota</taxon>
        <taxon>Actinomycetes</taxon>
        <taxon>Micrococcales</taxon>
        <taxon>Microbacteriaceae</taxon>
        <taxon>Microbacterium</taxon>
    </lineage>
</organism>
<comment type="caution">
    <text evidence="13">The sequence shown here is derived from an EMBL/GenBank/DDBJ whole genome shotgun (WGS) entry which is preliminary data.</text>
</comment>
<evidence type="ECO:0000313" key="14">
    <source>
        <dbReference type="Proteomes" id="UP000325827"/>
    </source>
</evidence>
<dbReference type="InterPro" id="IPR055558">
    <property type="entry name" value="DUF7134"/>
</dbReference>
<evidence type="ECO:0000259" key="11">
    <source>
        <dbReference type="Pfam" id="PF07730"/>
    </source>
</evidence>
<dbReference type="Gene3D" id="1.20.5.1930">
    <property type="match status" value="1"/>
</dbReference>
<evidence type="ECO:0000256" key="1">
    <source>
        <dbReference type="ARBA" id="ARBA00000085"/>
    </source>
</evidence>
<name>A0A5J5J6K0_9MICO</name>
<sequence>MLRASSPASECASSRRRHLHTASAVCLMPRRGDDEAGRPRQTGSMTSAGGRAVTAAPPRELARMKPWMGDVLAVALIVLTAAAPVFIPRMNAPTLIALIFSLAPAALLPLRRKWPMPVLAACVVCFGVATLSGAEAIAPTFATAIALFGVANRSPRRKTILTAALTIAAMVGLSLLTAIDGVFDPSVFPIAATLAFAAASGDATRSRREYIIAMHERALRAEETHEAEANRRITLERLRIARDLHDAVAHQIAVISLNAGVATSSLDARPDKTREALATIREASRTVLAEIGELLAMLRIDESDAATPVAAAPQPGLGQLDDLLRQFRDGGLEVTLRVEGSTGPLPQATDRVAYRVVQEALTNALKHGDDHRANVLISHDPDSLRILVTNPVGGGTSAAAAGTGLSGHGLIGLRERVGSVRGSVETGVSLGGYRVDASLPLDRGVSS</sequence>
<dbReference type="AlphaFoldDB" id="A0A5J5J6K0"/>
<dbReference type="EC" id="2.7.13.3" evidence="2"/>
<evidence type="ECO:0000256" key="9">
    <source>
        <dbReference type="SAM" id="MobiDB-lite"/>
    </source>
</evidence>
<evidence type="ECO:0000256" key="6">
    <source>
        <dbReference type="ARBA" id="ARBA00022777"/>
    </source>
</evidence>
<evidence type="ECO:0000256" key="10">
    <source>
        <dbReference type="SAM" id="Phobius"/>
    </source>
</evidence>
<feature type="domain" description="Signal transduction histidine kinase subgroup 3 dimerisation and phosphoacceptor" evidence="11">
    <location>
        <begin position="236"/>
        <end position="299"/>
    </location>
</feature>
<accession>A0A5J5J6K0</accession>
<evidence type="ECO:0000259" key="12">
    <source>
        <dbReference type="Pfam" id="PF23539"/>
    </source>
</evidence>
<keyword evidence="5" id="KW-0547">Nucleotide-binding</keyword>
<feature type="domain" description="DUF7134" evidence="12">
    <location>
        <begin position="61"/>
        <end position="208"/>
    </location>
</feature>
<comment type="catalytic activity">
    <reaction evidence="1">
        <text>ATP + protein L-histidine = ADP + protein N-phospho-L-histidine.</text>
        <dbReference type="EC" id="2.7.13.3"/>
    </reaction>
</comment>
<keyword evidence="10" id="KW-0472">Membrane</keyword>
<keyword evidence="8" id="KW-0902">Two-component regulatory system</keyword>
<evidence type="ECO:0000256" key="5">
    <source>
        <dbReference type="ARBA" id="ARBA00022741"/>
    </source>
</evidence>
<feature type="transmembrane region" description="Helical" evidence="10">
    <location>
        <begin position="94"/>
        <end position="112"/>
    </location>
</feature>
<keyword evidence="6 13" id="KW-0418">Kinase</keyword>
<evidence type="ECO:0000256" key="8">
    <source>
        <dbReference type="ARBA" id="ARBA00023012"/>
    </source>
</evidence>
<evidence type="ECO:0000256" key="7">
    <source>
        <dbReference type="ARBA" id="ARBA00022840"/>
    </source>
</evidence>
<protein>
    <recommendedName>
        <fullName evidence="2">histidine kinase</fullName>
        <ecNumber evidence="2">2.7.13.3</ecNumber>
    </recommendedName>
</protein>
<dbReference type="InterPro" id="IPR050482">
    <property type="entry name" value="Sensor_HK_TwoCompSys"/>
</dbReference>
<dbReference type="PANTHER" id="PTHR24421:SF10">
    <property type="entry name" value="NITRATE_NITRITE SENSOR PROTEIN NARQ"/>
    <property type="match status" value="1"/>
</dbReference>
<dbReference type="GO" id="GO:0005524">
    <property type="term" value="F:ATP binding"/>
    <property type="evidence" value="ECO:0007669"/>
    <property type="project" value="UniProtKB-KW"/>
</dbReference>
<dbReference type="GO" id="GO:0000155">
    <property type="term" value="F:phosphorelay sensor kinase activity"/>
    <property type="evidence" value="ECO:0007669"/>
    <property type="project" value="InterPro"/>
</dbReference>
<dbReference type="EMBL" id="VYSA01000001">
    <property type="protein sequence ID" value="KAA9110488.1"/>
    <property type="molecule type" value="Genomic_DNA"/>
</dbReference>
<dbReference type="CDD" id="cd16917">
    <property type="entry name" value="HATPase_UhpB-NarQ-NarX-like"/>
    <property type="match status" value="1"/>
</dbReference>
<feature type="region of interest" description="Disordered" evidence="9">
    <location>
        <begin position="30"/>
        <end position="55"/>
    </location>
</feature>
<reference evidence="14" key="1">
    <citation type="submission" date="2019-09" db="EMBL/GenBank/DDBJ databases">
        <title>Mumia zhuanghuii sp. nov. isolated from the intestinal contents of plateau pika (Ochotona curzoniae) in the Qinghai-Tibet plateau of China.</title>
        <authorList>
            <person name="Tian Z."/>
        </authorList>
    </citation>
    <scope>NUCLEOTIDE SEQUENCE [LARGE SCALE GENOMIC DNA]</scope>
    <source>
        <strain evidence="14">JCM 30598</strain>
    </source>
</reference>
<evidence type="ECO:0000256" key="3">
    <source>
        <dbReference type="ARBA" id="ARBA00022553"/>
    </source>
</evidence>
<evidence type="ECO:0000256" key="2">
    <source>
        <dbReference type="ARBA" id="ARBA00012438"/>
    </source>
</evidence>
<dbReference type="Pfam" id="PF23539">
    <property type="entry name" value="DUF7134"/>
    <property type="match status" value="1"/>
</dbReference>
<keyword evidence="10" id="KW-0812">Transmembrane</keyword>
<dbReference type="GO" id="GO:0046983">
    <property type="term" value="F:protein dimerization activity"/>
    <property type="evidence" value="ECO:0007669"/>
    <property type="project" value="InterPro"/>
</dbReference>
<dbReference type="Proteomes" id="UP000325827">
    <property type="component" value="Unassembled WGS sequence"/>
</dbReference>